<keyword evidence="2" id="KW-1185">Reference proteome</keyword>
<organism evidence="1 2">
    <name type="scientific">Duncaniella freteri</name>
    <dbReference type="NCBI Taxonomy" id="2530391"/>
    <lineage>
        <taxon>Bacteria</taxon>
        <taxon>Pseudomonadati</taxon>
        <taxon>Bacteroidota</taxon>
        <taxon>Bacteroidia</taxon>
        <taxon>Bacteroidales</taxon>
        <taxon>Muribaculaceae</taxon>
        <taxon>Duncaniella</taxon>
    </lineage>
</organism>
<gene>
    <name evidence="1" type="ORF">EZ315_06855</name>
</gene>
<protein>
    <submittedName>
        <fullName evidence="1">Uncharacterized protein</fullName>
    </submittedName>
</protein>
<evidence type="ECO:0000313" key="1">
    <source>
        <dbReference type="EMBL" id="TGG40410.1"/>
    </source>
</evidence>
<proteinExistence type="predicted"/>
<dbReference type="EMBL" id="SJSA01000001">
    <property type="protein sequence ID" value="TGG40410.1"/>
    <property type="molecule type" value="Genomic_DNA"/>
</dbReference>
<dbReference type="AlphaFoldDB" id="A0A4Z0VAU6"/>
<dbReference type="RefSeq" id="WP_135471423.1">
    <property type="nucleotide sequence ID" value="NZ_CASGTF010000046.1"/>
</dbReference>
<evidence type="ECO:0000313" key="2">
    <source>
        <dbReference type="Proteomes" id="UP000297635"/>
    </source>
</evidence>
<comment type="caution">
    <text evidence="1">The sequence shown here is derived from an EMBL/GenBank/DDBJ whole genome shotgun (WGS) entry which is preliminary data.</text>
</comment>
<dbReference type="Proteomes" id="UP000297635">
    <property type="component" value="Unassembled WGS sequence"/>
</dbReference>
<reference evidence="1 2" key="1">
    <citation type="submission" date="2019-02" db="EMBL/GenBank/DDBJ databases">
        <title>Isolation and identification of novel species under the genus Muribaculum.</title>
        <authorList>
            <person name="Miyake S."/>
            <person name="Ding Y."/>
            <person name="Low A."/>
            <person name="Soh M."/>
            <person name="Seedorf H."/>
        </authorList>
    </citation>
    <scope>NUCLEOTIDE SEQUENCE [LARGE SCALE GENOMIC DNA]</scope>
    <source>
        <strain evidence="1 2">TLL-A3</strain>
    </source>
</reference>
<name>A0A4Z0VAU6_9BACT</name>
<accession>A0A4Z0VAU6</accession>
<sequence length="173" mass="19989">MSKTTVKKSLEGFDAGELRQLILDIYTKSKEAKEILDFYAVPDIAKKLDEYKKTILKEVQRYVRRAHRPRIPRIRATIKKLSILDPGDEAVGELMAFSILELCKVATHDTLNDSTNNAIDKLFTETLTHLQSRLLLHEYEPIFAKSIREMNDFRYYANPLKQLLGDTLASFQK</sequence>
<dbReference type="GeneID" id="82149507"/>